<accession>A0AA43GYS8</accession>
<dbReference type="Pfam" id="PF13578">
    <property type="entry name" value="Methyltransf_24"/>
    <property type="match status" value="1"/>
</dbReference>
<reference evidence="4 5" key="1">
    <citation type="journal article" date="2023" name="J. Phycol.">
        <title>Chrysosporum ovalisporum is synonymous with the true-branching cyanobacterium Umezakia natans (Nostocales/Aphanizomenonaceae).</title>
        <authorList>
            <person name="McGregor G.B."/>
            <person name="Sendall B.C."/>
            <person name="Niiyama Y."/>
            <person name="Tuji A."/>
            <person name="Willis A."/>
        </authorList>
    </citation>
    <scope>NUCLEOTIDE SEQUENCE [LARGE SCALE GENOMIC DNA]</scope>
    <source>
        <strain evidence="4 5">FSS-62</strain>
    </source>
</reference>
<dbReference type="SUPFAM" id="SSF53335">
    <property type="entry name" value="S-adenosyl-L-methionine-dependent methyltransferases"/>
    <property type="match status" value="2"/>
</dbReference>
<name>A0AA43GYS8_9CYAN</name>
<evidence type="ECO:0000256" key="3">
    <source>
        <dbReference type="ARBA" id="ARBA00022691"/>
    </source>
</evidence>
<keyword evidence="3" id="KW-0949">S-adenosyl-L-methionine</keyword>
<dbReference type="InterPro" id="IPR029063">
    <property type="entry name" value="SAM-dependent_MTases_sf"/>
</dbReference>
<dbReference type="Proteomes" id="UP001159370">
    <property type="component" value="Unassembled WGS sequence"/>
</dbReference>
<dbReference type="CDD" id="cd02440">
    <property type="entry name" value="AdoMet_MTases"/>
    <property type="match status" value="1"/>
</dbReference>
<evidence type="ECO:0000256" key="1">
    <source>
        <dbReference type="ARBA" id="ARBA00022603"/>
    </source>
</evidence>
<comment type="caution">
    <text evidence="4">The sequence shown here is derived from an EMBL/GenBank/DDBJ whole genome shotgun (WGS) entry which is preliminary data.</text>
</comment>
<dbReference type="Pfam" id="PF13489">
    <property type="entry name" value="Methyltransf_23"/>
    <property type="match status" value="1"/>
</dbReference>
<dbReference type="GO" id="GO:0032259">
    <property type="term" value="P:methylation"/>
    <property type="evidence" value="ECO:0007669"/>
    <property type="project" value="UniProtKB-KW"/>
</dbReference>
<dbReference type="EMBL" id="JANQDL010000064">
    <property type="protein sequence ID" value="MDH6063961.1"/>
    <property type="molecule type" value="Genomic_DNA"/>
</dbReference>
<organism evidence="4 5">
    <name type="scientific">Umezakia ovalisporum FSS-62</name>
    <dbReference type="NCBI Taxonomy" id="2971776"/>
    <lineage>
        <taxon>Bacteria</taxon>
        <taxon>Bacillati</taxon>
        <taxon>Cyanobacteriota</taxon>
        <taxon>Cyanophyceae</taxon>
        <taxon>Nostocales</taxon>
        <taxon>Nodulariaceae</taxon>
        <taxon>Umezakia</taxon>
    </lineage>
</organism>
<dbReference type="AlphaFoldDB" id="A0AA43GYS8"/>
<dbReference type="PANTHER" id="PTHR43464:SF19">
    <property type="entry name" value="UBIQUINONE BIOSYNTHESIS O-METHYLTRANSFERASE, MITOCHONDRIAL"/>
    <property type="match status" value="1"/>
</dbReference>
<evidence type="ECO:0000256" key="2">
    <source>
        <dbReference type="ARBA" id="ARBA00022679"/>
    </source>
</evidence>
<dbReference type="GO" id="GO:0010420">
    <property type="term" value="F:polyprenyldihydroxybenzoate methyltransferase activity"/>
    <property type="evidence" value="ECO:0007669"/>
    <property type="project" value="TreeGrafter"/>
</dbReference>
<dbReference type="Gene3D" id="3.40.50.150">
    <property type="entry name" value="Vaccinia Virus protein VP39"/>
    <property type="match status" value="2"/>
</dbReference>
<evidence type="ECO:0000313" key="5">
    <source>
        <dbReference type="Proteomes" id="UP001159370"/>
    </source>
</evidence>
<protein>
    <submittedName>
        <fullName evidence="4">Methyltransferase domain-containing protein</fullName>
    </submittedName>
</protein>
<gene>
    <name evidence="4" type="ORF">NWP23_09305</name>
</gene>
<dbReference type="RefSeq" id="WP_280700669.1">
    <property type="nucleotide sequence ID" value="NZ_JANQDL010000064.1"/>
</dbReference>
<sequence length="704" mass="80904">MLDFNLIKNFATIESVIVEEDWKNIFNNNKYIPTTEYYNFYYSYGKSWKPNSILEIGVRLGYSGVSMVLGAGDSLLKFVGIDSEIDVNSSSNIAQKNLLSHTKAEVTLINLDTQKDDIPNDIGKFDLIHIDADHTFSGCINDILLALSFAKTGTRIIVDDCLYAPVRAAVEAVISIYHTKLNLKYVTNFRGHGLIETLNTFPELEEKNKRDVIANQQKSPFAKIKFSSIAHHYSIIRTEISQVDIKNNSFPNYILDFTFQIVTEADLYLKDSIQALSLAIKFYQDNGFCVDKIIQAINSIESYINSQNNHKDSFIKKIFSKTNSNLYIYEEIYNRLYLLNRIRLQLINNNLGKCFSHFCKESTKHLDYLVGRIDPENNSYFLPTHLPGLENYRKSKTNIFTNHEGYLLIIVLSDALINILSCFECELESQYWMRYWDIKNNETWNKLIINNANKIYDSPTPFPIKRPVEYEDFYKMQHIGNAGGIRLTNFPSKDHSHPKQEKIELCHPTDHLFRIFTTISNIELILTLLKERHPGETIKWLDVGCGIGFISNRVQFDGILIGIDVADSLIEYANATQLTENHKYVKGEFNDARKMIQGEKFHLITANEVVEHIIDPLSFIREMSQHTSDLIYASSPLMEEVPYTPQAEHVWSFTLESYIRLFEESGMKITYSGICEVGKYTGNGHNWLSVAATINHPFRVFPLG</sequence>
<evidence type="ECO:0000313" key="4">
    <source>
        <dbReference type="EMBL" id="MDH6063961.1"/>
    </source>
</evidence>
<proteinExistence type="predicted"/>
<dbReference type="PANTHER" id="PTHR43464">
    <property type="entry name" value="METHYLTRANSFERASE"/>
    <property type="match status" value="1"/>
</dbReference>
<keyword evidence="2" id="KW-0808">Transferase</keyword>
<keyword evidence="1 4" id="KW-0489">Methyltransferase</keyword>